<gene>
    <name evidence="10" type="ORF">C7383_11021</name>
</gene>
<evidence type="ECO:0000256" key="2">
    <source>
        <dbReference type="ARBA" id="ARBA00009773"/>
    </source>
</evidence>
<feature type="region of interest" description="Disordered" evidence="8">
    <location>
        <begin position="374"/>
        <end position="407"/>
    </location>
</feature>
<feature type="transmembrane region" description="Helical" evidence="9">
    <location>
        <begin position="320"/>
        <end position="338"/>
    </location>
</feature>
<feature type="transmembrane region" description="Helical" evidence="9">
    <location>
        <begin position="170"/>
        <end position="195"/>
    </location>
</feature>
<dbReference type="RefSeq" id="WP_109747332.1">
    <property type="nucleotide sequence ID" value="NZ_JANKBI010000009.1"/>
</dbReference>
<reference evidence="10 11" key="1">
    <citation type="submission" date="2018-05" db="EMBL/GenBank/DDBJ databases">
        <authorList>
            <person name="Goeker M."/>
            <person name="Huntemann M."/>
            <person name="Clum A."/>
            <person name="Pillay M."/>
            <person name="Palaniappan K."/>
            <person name="Varghese N."/>
            <person name="Mikhailova N."/>
            <person name="Stamatis D."/>
            <person name="Reddy T."/>
            <person name="Daum C."/>
            <person name="Shapiro N."/>
            <person name="Ivanova N."/>
            <person name="Kyrpides N."/>
            <person name="Woyke T."/>
        </authorList>
    </citation>
    <scope>NUCLEOTIDE SEQUENCE [LARGE SCALE GENOMIC DNA]</scope>
    <source>
        <strain evidence="10 11">DSM 26524</strain>
    </source>
</reference>
<dbReference type="PANTHER" id="PTHR21716">
    <property type="entry name" value="TRANSMEMBRANE PROTEIN"/>
    <property type="match status" value="1"/>
</dbReference>
<organism evidence="10 11">
    <name type="scientific">Murimonas intestini</name>
    <dbReference type="NCBI Taxonomy" id="1337051"/>
    <lineage>
        <taxon>Bacteria</taxon>
        <taxon>Bacillati</taxon>
        <taxon>Bacillota</taxon>
        <taxon>Clostridia</taxon>
        <taxon>Lachnospirales</taxon>
        <taxon>Lachnospiraceae</taxon>
        <taxon>Murimonas</taxon>
    </lineage>
</organism>
<dbReference type="AlphaFoldDB" id="A0AB73T1N0"/>
<evidence type="ECO:0000256" key="4">
    <source>
        <dbReference type="ARBA" id="ARBA00022475"/>
    </source>
</evidence>
<feature type="transmembrane region" description="Helical" evidence="9">
    <location>
        <begin position="207"/>
        <end position="224"/>
    </location>
</feature>
<feature type="transmembrane region" description="Helical" evidence="9">
    <location>
        <begin position="344"/>
        <end position="362"/>
    </location>
</feature>
<keyword evidence="5 9" id="KW-0812">Transmembrane</keyword>
<feature type="transmembrane region" description="Helical" evidence="9">
    <location>
        <begin position="262"/>
        <end position="281"/>
    </location>
</feature>
<evidence type="ECO:0000256" key="8">
    <source>
        <dbReference type="SAM" id="MobiDB-lite"/>
    </source>
</evidence>
<keyword evidence="3" id="KW-0813">Transport</keyword>
<comment type="subcellular location">
    <subcellularLocation>
        <location evidence="1">Cell membrane</location>
        <topology evidence="1">Multi-pass membrane protein</topology>
    </subcellularLocation>
</comment>
<feature type="transmembrane region" description="Helical" evidence="9">
    <location>
        <begin position="76"/>
        <end position="101"/>
    </location>
</feature>
<feature type="transmembrane region" description="Helical" evidence="9">
    <location>
        <begin position="230"/>
        <end position="250"/>
    </location>
</feature>
<dbReference type="Proteomes" id="UP000245412">
    <property type="component" value="Unassembled WGS sequence"/>
</dbReference>
<keyword evidence="4" id="KW-1003">Cell membrane</keyword>
<dbReference type="PANTHER" id="PTHR21716:SF53">
    <property type="entry name" value="PERMEASE PERM-RELATED"/>
    <property type="match status" value="1"/>
</dbReference>
<keyword evidence="6 9" id="KW-1133">Transmembrane helix</keyword>
<keyword evidence="11" id="KW-1185">Reference proteome</keyword>
<feature type="compositionally biased region" description="Basic residues" evidence="8">
    <location>
        <begin position="390"/>
        <end position="407"/>
    </location>
</feature>
<name>A0AB73T1N0_9FIRM</name>
<dbReference type="GO" id="GO:0055085">
    <property type="term" value="P:transmembrane transport"/>
    <property type="evidence" value="ECO:0007669"/>
    <property type="project" value="TreeGrafter"/>
</dbReference>
<evidence type="ECO:0000256" key="1">
    <source>
        <dbReference type="ARBA" id="ARBA00004651"/>
    </source>
</evidence>
<evidence type="ECO:0000313" key="11">
    <source>
        <dbReference type="Proteomes" id="UP000245412"/>
    </source>
</evidence>
<proteinExistence type="inferred from homology"/>
<evidence type="ECO:0000256" key="5">
    <source>
        <dbReference type="ARBA" id="ARBA00022692"/>
    </source>
</evidence>
<sequence>MEIKVNNKKTVMFIIAFAILLYWSLNHFPVILDGVSITVGVLSPFLLGAAIAFILNVPMRFFERQLSRFLKDKKKVVRAASILLSLLLAGGIIIFVLLTVIPELVDTIVALNNGIPAFLEKMDTWIRGVTKSYPEVTQYLSTVEINWSNVTDLAVNFLKNGVTDILSSTWGIATSVVGVLTNLCIGIIFSIYILAQKEKLGFQFRKLIYAYIPSAKADRFFAIGRLSHRTFSGFISGQCMEAIIFGLLCYGGMLLCRFPYSMSVSVLIGFTTLIPVLGAFLGTALGALLIFVTSPLQAFWFVVMIIVLQQIDENLIYPRVVGNSVGLASIWVIVAVTVGGSLMGVLGMLIFVPLASVLYALLRDSVNGHLSKKQLSDSRIEGPPEETASRHRNFVKKPKAAQGKKKQ</sequence>
<feature type="transmembrane region" description="Helical" evidence="9">
    <location>
        <begin position="287"/>
        <end position="308"/>
    </location>
</feature>
<protein>
    <submittedName>
        <fullName evidence="10">PurR-regulated permease PerM</fullName>
    </submittedName>
</protein>
<feature type="transmembrane region" description="Helical" evidence="9">
    <location>
        <begin position="37"/>
        <end position="55"/>
    </location>
</feature>
<evidence type="ECO:0000313" key="10">
    <source>
        <dbReference type="EMBL" id="PWJ73986.1"/>
    </source>
</evidence>
<evidence type="ECO:0000256" key="9">
    <source>
        <dbReference type="SAM" id="Phobius"/>
    </source>
</evidence>
<dbReference type="GO" id="GO:0005886">
    <property type="term" value="C:plasma membrane"/>
    <property type="evidence" value="ECO:0007669"/>
    <property type="project" value="UniProtKB-SubCell"/>
</dbReference>
<comment type="similarity">
    <text evidence="2">Belongs to the autoinducer-2 exporter (AI-2E) (TC 2.A.86) family.</text>
</comment>
<dbReference type="Pfam" id="PF01594">
    <property type="entry name" value="AI-2E_transport"/>
    <property type="match status" value="1"/>
</dbReference>
<keyword evidence="7 9" id="KW-0472">Membrane</keyword>
<evidence type="ECO:0000256" key="7">
    <source>
        <dbReference type="ARBA" id="ARBA00023136"/>
    </source>
</evidence>
<dbReference type="EMBL" id="QGGY01000010">
    <property type="protein sequence ID" value="PWJ73986.1"/>
    <property type="molecule type" value="Genomic_DNA"/>
</dbReference>
<comment type="caution">
    <text evidence="10">The sequence shown here is derived from an EMBL/GenBank/DDBJ whole genome shotgun (WGS) entry which is preliminary data.</text>
</comment>
<feature type="transmembrane region" description="Helical" evidence="9">
    <location>
        <begin position="12"/>
        <end position="31"/>
    </location>
</feature>
<accession>A0AB73T1N0</accession>
<dbReference type="InterPro" id="IPR002549">
    <property type="entry name" value="AI-2E-like"/>
</dbReference>
<evidence type="ECO:0000256" key="6">
    <source>
        <dbReference type="ARBA" id="ARBA00022989"/>
    </source>
</evidence>
<evidence type="ECO:0000256" key="3">
    <source>
        <dbReference type="ARBA" id="ARBA00022448"/>
    </source>
</evidence>